<protein>
    <submittedName>
        <fullName evidence="2">XRE family transcriptional regulator</fullName>
    </submittedName>
</protein>
<dbReference type="SMART" id="SM00530">
    <property type="entry name" value="HTH_XRE"/>
    <property type="match status" value="1"/>
</dbReference>
<dbReference type="InterPro" id="IPR001387">
    <property type="entry name" value="Cro/C1-type_HTH"/>
</dbReference>
<dbReference type="InterPro" id="IPR043917">
    <property type="entry name" value="DUF5753"/>
</dbReference>
<dbReference type="Pfam" id="PF13560">
    <property type="entry name" value="HTH_31"/>
    <property type="match status" value="1"/>
</dbReference>
<dbReference type="Pfam" id="PF19054">
    <property type="entry name" value="DUF5753"/>
    <property type="match status" value="1"/>
</dbReference>
<dbReference type="CDD" id="cd00093">
    <property type="entry name" value="HTH_XRE"/>
    <property type="match status" value="1"/>
</dbReference>
<dbReference type="PROSITE" id="PS50943">
    <property type="entry name" value="HTH_CROC1"/>
    <property type="match status" value="1"/>
</dbReference>
<dbReference type="OrthoDB" id="3669136at2"/>
<dbReference type="SUPFAM" id="SSF47413">
    <property type="entry name" value="lambda repressor-like DNA-binding domains"/>
    <property type="match status" value="1"/>
</dbReference>
<dbReference type="InterPro" id="IPR010982">
    <property type="entry name" value="Lambda_DNA-bd_dom_sf"/>
</dbReference>
<evidence type="ECO:0000313" key="2">
    <source>
        <dbReference type="EMBL" id="TDC80194.1"/>
    </source>
</evidence>
<dbReference type="Gene3D" id="1.10.260.40">
    <property type="entry name" value="lambda repressor-like DNA-binding domains"/>
    <property type="match status" value="1"/>
</dbReference>
<organism evidence="2 3">
    <name type="scientific">Streptomyces hainanensis</name>
    <dbReference type="NCBI Taxonomy" id="402648"/>
    <lineage>
        <taxon>Bacteria</taxon>
        <taxon>Bacillati</taxon>
        <taxon>Actinomycetota</taxon>
        <taxon>Actinomycetes</taxon>
        <taxon>Kitasatosporales</taxon>
        <taxon>Streptomycetaceae</taxon>
        <taxon>Streptomyces</taxon>
    </lineage>
</organism>
<dbReference type="RefSeq" id="WP_132815530.1">
    <property type="nucleotide sequence ID" value="NZ_SMKI01000005.1"/>
</dbReference>
<dbReference type="EMBL" id="SMKI01000005">
    <property type="protein sequence ID" value="TDC80194.1"/>
    <property type="molecule type" value="Genomic_DNA"/>
</dbReference>
<comment type="caution">
    <text evidence="2">The sequence shown here is derived from an EMBL/GenBank/DDBJ whole genome shotgun (WGS) entry which is preliminary data.</text>
</comment>
<evidence type="ECO:0000259" key="1">
    <source>
        <dbReference type="PROSITE" id="PS50943"/>
    </source>
</evidence>
<name>A0A4R4TVX5_9ACTN</name>
<sequence>MAEQPDAEAELPEDNDGARDFIRAVGKMFKRARERAGLSQPEAAAALNYGVDMLSSVESGRRVASPEMLLAADKLFRAEGMLVAVSDDLEKARSKARARHPSWFRKFAKLEGGAVEIHEYSTMVIPGLLQTEPYARALYGVRQPPYAKEDIDVLVADRIERQKILHNWPPPKTSFVIEEVVLRRQLGGDEVHRGQLLNLLRAAELPGTELQIMPIAQQHHPGLTGPFILLTPKSKPQLAYTESHGHNRLISDVEQVRLMAARYGSIRAQALNFRESTELIEKLLGEL</sequence>
<accession>A0A4R4TVX5</accession>
<reference evidence="2 3" key="1">
    <citation type="submission" date="2019-03" db="EMBL/GenBank/DDBJ databases">
        <title>Draft genome sequences of novel Actinobacteria.</title>
        <authorList>
            <person name="Sahin N."/>
            <person name="Ay H."/>
            <person name="Saygin H."/>
        </authorList>
    </citation>
    <scope>NUCLEOTIDE SEQUENCE [LARGE SCALE GENOMIC DNA]</scope>
    <source>
        <strain evidence="2 3">DSM 41900</strain>
    </source>
</reference>
<dbReference type="Proteomes" id="UP000295345">
    <property type="component" value="Unassembled WGS sequence"/>
</dbReference>
<dbReference type="AlphaFoldDB" id="A0A4R4TVX5"/>
<keyword evidence="3" id="KW-1185">Reference proteome</keyword>
<evidence type="ECO:0000313" key="3">
    <source>
        <dbReference type="Proteomes" id="UP000295345"/>
    </source>
</evidence>
<feature type="domain" description="HTH cro/C1-type" evidence="1">
    <location>
        <begin position="29"/>
        <end position="71"/>
    </location>
</feature>
<dbReference type="GO" id="GO:0003677">
    <property type="term" value="F:DNA binding"/>
    <property type="evidence" value="ECO:0007669"/>
    <property type="project" value="InterPro"/>
</dbReference>
<proteinExistence type="predicted"/>
<gene>
    <name evidence="2" type="ORF">E1283_00995</name>
</gene>